<comment type="caution">
    <text evidence="1">The sequence shown here is derived from an EMBL/GenBank/DDBJ whole genome shotgun (WGS) entry which is preliminary data.</text>
</comment>
<organism evidence="1 2">
    <name type="scientific">Paramuricea clavata</name>
    <name type="common">Red gorgonian</name>
    <name type="synonym">Violescent sea-whip</name>
    <dbReference type="NCBI Taxonomy" id="317549"/>
    <lineage>
        <taxon>Eukaryota</taxon>
        <taxon>Metazoa</taxon>
        <taxon>Cnidaria</taxon>
        <taxon>Anthozoa</taxon>
        <taxon>Octocorallia</taxon>
        <taxon>Malacalcyonacea</taxon>
        <taxon>Plexauridae</taxon>
        <taxon>Paramuricea</taxon>
    </lineage>
</organism>
<dbReference type="Proteomes" id="UP001152795">
    <property type="component" value="Unassembled WGS sequence"/>
</dbReference>
<sequence length="328" mass="37356">MVSNTFGSVLLVILALDLSAFAFNSVQGSHEHDHHGTEFYVYSNRKGCMAVQSQPLCPSSQLNEWDATNYIEYIRDMQGILDEVEASNTNNSECITAFKAAYCSKLTPKCFEEGSKDFGNGNSACWKANTTCDNVVVLNFEEFCQSIPKGKQSLDECILPSSRIEGSCPQPEYQMPSDYLRQYERMSTSLKKHRYFEHIETARHLNSTNASLNGTLVFSRRCVSILKDIDCAPVYCSADKERILIKYSWETCKRAVDSCFNKVIDNLEDDVEGKKYFVEKKQSYMNVCKYYTNSTKTEFLTGTASYICKPRHQYFVSLVFVVFTNMIV</sequence>
<dbReference type="OrthoDB" id="6009785at2759"/>
<reference evidence="1" key="1">
    <citation type="submission" date="2020-04" db="EMBL/GenBank/DDBJ databases">
        <authorList>
            <person name="Alioto T."/>
            <person name="Alioto T."/>
            <person name="Gomez Garrido J."/>
        </authorList>
    </citation>
    <scope>NUCLEOTIDE SEQUENCE</scope>
    <source>
        <strain evidence="1">A484AB</strain>
    </source>
</reference>
<dbReference type="InterPro" id="IPR036790">
    <property type="entry name" value="Frizzled_dom_sf"/>
</dbReference>
<keyword evidence="2" id="KW-1185">Reference proteome</keyword>
<dbReference type="AlphaFoldDB" id="A0A6S7HMA2"/>
<protein>
    <submittedName>
        <fullName evidence="1">---NA</fullName>
    </submittedName>
</protein>
<gene>
    <name evidence="1" type="ORF">PACLA_8A028224</name>
</gene>
<accession>A0A6S7HMA2</accession>
<name>A0A6S7HMA2_PARCT</name>
<dbReference type="EMBL" id="CACRXK020004970">
    <property type="protein sequence ID" value="CAB4004683.1"/>
    <property type="molecule type" value="Genomic_DNA"/>
</dbReference>
<evidence type="ECO:0000313" key="2">
    <source>
        <dbReference type="Proteomes" id="UP001152795"/>
    </source>
</evidence>
<proteinExistence type="predicted"/>
<dbReference type="Gene3D" id="1.10.2000.10">
    <property type="entry name" value="Frizzled cysteine-rich domain"/>
    <property type="match status" value="1"/>
</dbReference>
<evidence type="ECO:0000313" key="1">
    <source>
        <dbReference type="EMBL" id="CAB4004683.1"/>
    </source>
</evidence>